<keyword evidence="2" id="KW-0509">mRNA transport</keyword>
<feature type="region of interest" description="Disordered" evidence="8">
    <location>
        <begin position="1"/>
        <end position="58"/>
    </location>
</feature>
<proteinExistence type="inferred from homology"/>
<feature type="compositionally biased region" description="Polar residues" evidence="8">
    <location>
        <begin position="1"/>
        <end position="10"/>
    </location>
</feature>
<dbReference type="GO" id="GO:0006406">
    <property type="term" value="P:mRNA export from nucleus"/>
    <property type="evidence" value="ECO:0007669"/>
    <property type="project" value="TreeGrafter"/>
</dbReference>
<dbReference type="VEuPathDB" id="FungiDB:Z518_11023"/>
<comment type="subunit">
    <text evidence="7">Part of the nuclear pore complex (NPC).</text>
</comment>
<dbReference type="STRING" id="1442369.A0A0D2I8Q4"/>
<protein>
    <recommendedName>
        <fullName evidence="7">Nuclear pore complex protein</fullName>
    </recommendedName>
</protein>
<feature type="compositionally biased region" description="Acidic residues" evidence="8">
    <location>
        <begin position="33"/>
        <end position="49"/>
    </location>
</feature>
<dbReference type="AlphaFoldDB" id="A0A0D2I8Q4"/>
<evidence type="ECO:0000256" key="4">
    <source>
        <dbReference type="ARBA" id="ARBA00023010"/>
    </source>
</evidence>
<evidence type="ECO:0000256" key="5">
    <source>
        <dbReference type="ARBA" id="ARBA00023132"/>
    </source>
</evidence>
<keyword evidence="1 7" id="KW-0813">Transport</keyword>
<keyword evidence="7" id="KW-0472">Membrane</keyword>
<comment type="function">
    <text evidence="7">Functions as a component of the nuclear pore complex (NPC).</text>
</comment>
<keyword evidence="4 7" id="KW-0811">Translocation</keyword>
<dbReference type="OrthoDB" id="3098at2759"/>
<evidence type="ECO:0000256" key="1">
    <source>
        <dbReference type="ARBA" id="ARBA00022448"/>
    </source>
</evidence>
<keyword evidence="6 7" id="KW-0539">Nucleus</keyword>
<keyword evidence="10" id="KW-1185">Reference proteome</keyword>
<dbReference type="InterPro" id="IPR007252">
    <property type="entry name" value="Nup84/Nup107"/>
</dbReference>
<reference evidence="9 10" key="1">
    <citation type="submission" date="2015-01" db="EMBL/GenBank/DDBJ databases">
        <title>The Genome Sequence of Rhinocladiella mackenzie CBS 650.93.</title>
        <authorList>
            <consortium name="The Broad Institute Genomics Platform"/>
            <person name="Cuomo C."/>
            <person name="de Hoog S."/>
            <person name="Gorbushina A."/>
            <person name="Stielow B."/>
            <person name="Teixiera M."/>
            <person name="Abouelleil A."/>
            <person name="Chapman S.B."/>
            <person name="Priest M."/>
            <person name="Young S.K."/>
            <person name="Wortman J."/>
            <person name="Nusbaum C."/>
            <person name="Birren B."/>
        </authorList>
    </citation>
    <scope>NUCLEOTIDE SEQUENCE [LARGE SCALE GENOMIC DNA]</scope>
    <source>
        <strain evidence="9 10">CBS 650.93</strain>
    </source>
</reference>
<dbReference type="GO" id="GO:0017056">
    <property type="term" value="F:structural constituent of nuclear pore"/>
    <property type="evidence" value="ECO:0007669"/>
    <property type="project" value="UniProtKB-UniRule"/>
</dbReference>
<accession>A0A0D2I8Q4</accession>
<dbReference type="GO" id="GO:0031080">
    <property type="term" value="C:nuclear pore outer ring"/>
    <property type="evidence" value="ECO:0007669"/>
    <property type="project" value="TreeGrafter"/>
</dbReference>
<dbReference type="Proteomes" id="UP000053617">
    <property type="component" value="Unassembled WGS sequence"/>
</dbReference>
<dbReference type="PANTHER" id="PTHR13003:SF2">
    <property type="entry name" value="NUCLEAR PORE COMPLEX PROTEIN NUP107"/>
    <property type="match status" value="1"/>
</dbReference>
<dbReference type="Gene3D" id="1.10.3450.20">
    <property type="match status" value="1"/>
</dbReference>
<dbReference type="Pfam" id="PF04121">
    <property type="entry name" value="Nup84_Nup100"/>
    <property type="match status" value="1"/>
</dbReference>
<name>A0A0D2I8Q4_9EURO</name>
<dbReference type="Gene3D" id="1.20.190.50">
    <property type="match status" value="1"/>
</dbReference>
<evidence type="ECO:0000256" key="8">
    <source>
        <dbReference type="SAM" id="MobiDB-lite"/>
    </source>
</evidence>
<organism evidence="9 10">
    <name type="scientific">Rhinocladiella mackenziei CBS 650.93</name>
    <dbReference type="NCBI Taxonomy" id="1442369"/>
    <lineage>
        <taxon>Eukaryota</taxon>
        <taxon>Fungi</taxon>
        <taxon>Dikarya</taxon>
        <taxon>Ascomycota</taxon>
        <taxon>Pezizomycotina</taxon>
        <taxon>Eurotiomycetes</taxon>
        <taxon>Chaetothyriomycetidae</taxon>
        <taxon>Chaetothyriales</taxon>
        <taxon>Herpotrichiellaceae</taxon>
        <taxon>Rhinocladiella</taxon>
    </lineage>
</organism>
<dbReference type="GO" id="GO:0031965">
    <property type="term" value="C:nuclear membrane"/>
    <property type="evidence" value="ECO:0007669"/>
    <property type="project" value="UniProtKB-SubCell"/>
</dbReference>
<sequence>MAPITRSSVQGRPLDVSQVDEQSHMVSQLPSNEADDQEMADDYDEDSVQEDPQSPYQSTAQEILQPLQDTADRVSRQVEDFAKALDKFVLDREPTDQTLWDDAFILLERYSNIAETRRSKTPADEADAQIQKIQLEAHLWILVRNLLSCNSPEAANNVQIAQESRLGGLHRYSGNVELWTAFLDSDAVAQEYECILGWLQERAADTSRPIEDILRKLIEKSERGDGVWSAGPIYTQTAIKQQKRTRVWSMPLEPSNPGLNRSHVRKTDHAPLVAQLDPDARSRESAVLQEQDEYHEQAAWQTCWEMLRRGQTAAQIRSWWAERKEVWRYSVLQSCIHNKGEMADSPWFRILSLSSNSEWFGRCEMLAQNPAILDRYQKAVYGILCGDTEASKSISKTVDDHLFCIFNALLIKRYQSYLQAYNNKLTSPNVIAFRPQPPSTIQIRHYSSIAQSDPRTKDETHLPHRFMEMAIVSKDFDAFFVDMGQAAAHVAHTTGQGSHIIGADQIQGNEIAKVNAQDQDSVRMVAHLQLVLRSLGLLESSYADHEYEMENNIANYISWLESHGKFSLIPLYAAKLSEERCQHVLGAILINVTDARERDLQVKLMKQYNINVPAVAYGIFSLANFNDIQRLRNSTKPPTPPRITVSVGIGKVAQLKVRPNLMTGEISEADEKAIRSVEWCRYVDAENWGSAAWAVTVLYKVFLCDGRFVALRQLLERVSLSETSLAAVGMNLNFADGEPTVENGGAGNEEQDDEDRIHPISPSRKRKDPILDHPLTRTGTDRETLAFKSLIWRQLEQLVAAIDSLDAFQYTADNLEANRSNPSLLRANKRDLKKNLDDVRQAMQPLFDTEFLCQPQDDMESILLRELRNHYIPECTLAYNSALWFAGHYLSRAWLVECMQLAQLVAQIPMLTNAFIEGGRMKELVRAFAVDSQALLQATEQTGSKAKKLKADQGNGDIWKVSWKEQSSLDLEAVD</sequence>
<dbReference type="GO" id="GO:0006606">
    <property type="term" value="P:protein import into nucleus"/>
    <property type="evidence" value="ECO:0007669"/>
    <property type="project" value="TreeGrafter"/>
</dbReference>
<dbReference type="HOGENOM" id="CLU_005882_0_0_1"/>
<dbReference type="PANTHER" id="PTHR13003">
    <property type="entry name" value="NUP107-RELATED"/>
    <property type="match status" value="1"/>
</dbReference>
<evidence type="ECO:0000313" key="10">
    <source>
        <dbReference type="Proteomes" id="UP000053617"/>
    </source>
</evidence>
<evidence type="ECO:0000256" key="2">
    <source>
        <dbReference type="ARBA" id="ARBA00022816"/>
    </source>
</evidence>
<comment type="similarity">
    <text evidence="7">Belongs to the nucleoporin Nup84/Nup107 family.</text>
</comment>
<dbReference type="RefSeq" id="XP_013266747.1">
    <property type="nucleotide sequence ID" value="XM_013411293.1"/>
</dbReference>
<evidence type="ECO:0000256" key="6">
    <source>
        <dbReference type="ARBA" id="ARBA00023242"/>
    </source>
</evidence>
<keyword evidence="3" id="KW-0653">Protein transport</keyword>
<feature type="region of interest" description="Disordered" evidence="8">
    <location>
        <begin position="737"/>
        <end position="777"/>
    </location>
</feature>
<feature type="compositionally biased region" description="Basic and acidic residues" evidence="8">
    <location>
        <begin position="768"/>
        <end position="777"/>
    </location>
</feature>
<dbReference type="EMBL" id="KN847485">
    <property type="protein sequence ID" value="KIW99610.1"/>
    <property type="molecule type" value="Genomic_DNA"/>
</dbReference>
<evidence type="ECO:0000313" key="9">
    <source>
        <dbReference type="EMBL" id="KIW99610.1"/>
    </source>
</evidence>
<gene>
    <name evidence="9" type="ORF">Z518_11023</name>
</gene>
<evidence type="ECO:0000256" key="3">
    <source>
        <dbReference type="ARBA" id="ARBA00022927"/>
    </source>
</evidence>
<dbReference type="GeneID" id="25299094"/>
<comment type="subcellular location">
    <subcellularLocation>
        <location evidence="7">Nucleus</location>
        <location evidence="7">Nuclear pore complex</location>
    </subcellularLocation>
    <subcellularLocation>
        <location evidence="7">Nucleus membrane</location>
    </subcellularLocation>
</comment>
<dbReference type="GO" id="GO:0000973">
    <property type="term" value="P:post-transcriptional tethering of RNA polymerase II gene DNA at nuclear periphery"/>
    <property type="evidence" value="ECO:0007669"/>
    <property type="project" value="TreeGrafter"/>
</dbReference>
<keyword evidence="5 7" id="KW-0906">Nuclear pore complex</keyword>
<evidence type="ECO:0000256" key="7">
    <source>
        <dbReference type="RuleBase" id="RU365072"/>
    </source>
</evidence>